<evidence type="ECO:0000313" key="1">
    <source>
        <dbReference type="EMBL" id="OAE32650.1"/>
    </source>
</evidence>
<reference evidence="1" key="1">
    <citation type="submission" date="2016-03" db="EMBL/GenBank/DDBJ databases">
        <title>Mechanisms controlling the formation of the plant cell surface in tip-growing cells are functionally conserved among land plants.</title>
        <authorList>
            <person name="Honkanen S."/>
            <person name="Jones V.A."/>
            <person name="Morieri G."/>
            <person name="Champion C."/>
            <person name="Hetherington A.J."/>
            <person name="Kelly S."/>
            <person name="Saint-Marcoux D."/>
            <person name="Proust H."/>
            <person name="Prescott H."/>
            <person name="Dolan L."/>
        </authorList>
    </citation>
    <scope>NUCLEOTIDE SEQUENCE [LARGE SCALE GENOMIC DNA]</scope>
    <source>
        <tissue evidence="1">Whole gametophyte</tissue>
    </source>
</reference>
<gene>
    <name evidence="1" type="ORF">AXG93_2783s1000</name>
</gene>
<name>A0A176WHD4_MARPO</name>
<protein>
    <submittedName>
        <fullName evidence="1">Uncharacterized protein</fullName>
    </submittedName>
</protein>
<dbReference type="AlphaFoldDB" id="A0A176WHD4"/>
<proteinExistence type="predicted"/>
<organism evidence="1 2">
    <name type="scientific">Marchantia polymorpha subsp. ruderalis</name>
    <dbReference type="NCBI Taxonomy" id="1480154"/>
    <lineage>
        <taxon>Eukaryota</taxon>
        <taxon>Viridiplantae</taxon>
        <taxon>Streptophyta</taxon>
        <taxon>Embryophyta</taxon>
        <taxon>Marchantiophyta</taxon>
        <taxon>Marchantiopsida</taxon>
        <taxon>Marchantiidae</taxon>
        <taxon>Marchantiales</taxon>
        <taxon>Marchantiaceae</taxon>
        <taxon>Marchantia</taxon>
    </lineage>
</organism>
<sequence length="144" mass="15295">MVREHLAVVSRDRGTSTSLDQHIIAHISKLRVGQLSIVGKTILTRVECDYSLADLSFALEMVSDSIGEDVPLLHVSNGNNADQALVKMGTAEAKSSESSGLQGVASIAQLVQEVQSTAVVTPRVLLSDLPHPEVGCLPFHATVI</sequence>
<dbReference type="EMBL" id="LVLJ01000764">
    <property type="protein sequence ID" value="OAE32650.1"/>
    <property type="molecule type" value="Genomic_DNA"/>
</dbReference>
<dbReference type="Proteomes" id="UP000077202">
    <property type="component" value="Unassembled WGS sequence"/>
</dbReference>
<accession>A0A176WHD4</accession>
<evidence type="ECO:0000313" key="2">
    <source>
        <dbReference type="Proteomes" id="UP000077202"/>
    </source>
</evidence>
<keyword evidence="2" id="KW-1185">Reference proteome</keyword>
<comment type="caution">
    <text evidence="1">The sequence shown here is derived from an EMBL/GenBank/DDBJ whole genome shotgun (WGS) entry which is preliminary data.</text>
</comment>